<feature type="non-terminal residue" evidence="1">
    <location>
        <position position="52"/>
    </location>
</feature>
<comment type="caution">
    <text evidence="1">The sequence shown here is derived from an EMBL/GenBank/DDBJ whole genome shotgun (WGS) entry which is preliminary data.</text>
</comment>
<dbReference type="InterPro" id="IPR036728">
    <property type="entry name" value="PBP_GOBP_sf"/>
</dbReference>
<dbReference type="GO" id="GO:0005549">
    <property type="term" value="F:odorant binding"/>
    <property type="evidence" value="ECO:0007669"/>
    <property type="project" value="InterPro"/>
</dbReference>
<name>A0A8K0CIP7_IGNLU</name>
<dbReference type="Pfam" id="PF01395">
    <property type="entry name" value="PBP_GOBP"/>
    <property type="match status" value="1"/>
</dbReference>
<keyword evidence="2" id="KW-1185">Reference proteome</keyword>
<organism evidence="1 2">
    <name type="scientific">Ignelater luminosus</name>
    <name type="common">Cucubano</name>
    <name type="synonym">Pyrophorus luminosus</name>
    <dbReference type="NCBI Taxonomy" id="2038154"/>
    <lineage>
        <taxon>Eukaryota</taxon>
        <taxon>Metazoa</taxon>
        <taxon>Ecdysozoa</taxon>
        <taxon>Arthropoda</taxon>
        <taxon>Hexapoda</taxon>
        <taxon>Insecta</taxon>
        <taxon>Pterygota</taxon>
        <taxon>Neoptera</taxon>
        <taxon>Endopterygota</taxon>
        <taxon>Coleoptera</taxon>
        <taxon>Polyphaga</taxon>
        <taxon>Elateriformia</taxon>
        <taxon>Elateroidea</taxon>
        <taxon>Elateridae</taxon>
        <taxon>Agrypninae</taxon>
        <taxon>Pyrophorini</taxon>
        <taxon>Ignelater</taxon>
    </lineage>
</organism>
<evidence type="ECO:0000313" key="1">
    <source>
        <dbReference type="EMBL" id="KAF2886431.1"/>
    </source>
</evidence>
<evidence type="ECO:0000313" key="2">
    <source>
        <dbReference type="Proteomes" id="UP000801492"/>
    </source>
</evidence>
<proteinExistence type="predicted"/>
<dbReference type="InterPro" id="IPR006170">
    <property type="entry name" value="PBP/GOBP"/>
</dbReference>
<dbReference type="EMBL" id="VTPC01087700">
    <property type="protein sequence ID" value="KAF2886431.1"/>
    <property type="molecule type" value="Genomic_DNA"/>
</dbReference>
<reference evidence="1" key="1">
    <citation type="submission" date="2019-08" db="EMBL/GenBank/DDBJ databases">
        <title>The genome of the North American firefly Photinus pyralis.</title>
        <authorList>
            <consortium name="Photinus pyralis genome working group"/>
            <person name="Fallon T.R."/>
            <person name="Sander Lower S.E."/>
            <person name="Weng J.-K."/>
        </authorList>
    </citation>
    <scope>NUCLEOTIDE SEQUENCE</scope>
    <source>
        <strain evidence="1">TRF0915ILg1</strain>
        <tissue evidence="1">Whole body</tissue>
    </source>
</reference>
<dbReference type="Gene3D" id="1.10.238.20">
    <property type="entry name" value="Pheromone/general odorant binding protein domain"/>
    <property type="match status" value="1"/>
</dbReference>
<accession>A0A8K0CIP7</accession>
<gene>
    <name evidence="1" type="ORF">ILUMI_19742</name>
</gene>
<dbReference type="SUPFAM" id="SSF47565">
    <property type="entry name" value="Insect pheromone/odorant-binding proteins"/>
    <property type="match status" value="1"/>
</dbReference>
<dbReference type="Proteomes" id="UP000801492">
    <property type="component" value="Unassembled WGS sequence"/>
</dbReference>
<dbReference type="AlphaFoldDB" id="A0A8K0CIP7"/>
<sequence>CVSEEMQEKIKLILGLISKAQKGEFTDDQNLKCYTKCLMSEMSTVSKHEKYF</sequence>
<feature type="non-terminal residue" evidence="1">
    <location>
        <position position="1"/>
    </location>
</feature>
<protein>
    <submittedName>
        <fullName evidence="1">Uncharacterized protein</fullName>
    </submittedName>
</protein>
<dbReference type="OrthoDB" id="6815539at2759"/>